<dbReference type="EMBL" id="CP063311">
    <property type="protein sequence ID" value="QOV21358.1"/>
    <property type="molecule type" value="Genomic_DNA"/>
</dbReference>
<proteinExistence type="predicted"/>
<dbReference type="KEGG" id="aee:IM676_11310"/>
<dbReference type="Proteomes" id="UP000593846">
    <property type="component" value="Chromosome"/>
</dbReference>
<accession>A0A7U3NLV2</accession>
<reference evidence="2" key="1">
    <citation type="submission" date="2020-10" db="EMBL/GenBank/DDBJ databases">
        <title>Genome-based taxonomic classification of the species Anabaenopsis elenkinii.</title>
        <authorList>
            <person name="Delbaje E."/>
            <person name="Andreote A.P.D."/>
            <person name="Pellegrinetti T.A."/>
            <person name="Cruz R.B."/>
            <person name="Branco L.H.Z."/>
            <person name="Fiore M.F."/>
        </authorList>
    </citation>
    <scope>NUCLEOTIDE SEQUENCE [LARGE SCALE GENOMIC DNA]</scope>
    <source>
        <strain evidence="2">CCIBt3563</strain>
    </source>
</reference>
<dbReference type="InterPro" id="IPR009057">
    <property type="entry name" value="Homeodomain-like_sf"/>
</dbReference>
<dbReference type="RefSeq" id="WP_200987014.1">
    <property type="nucleotide sequence ID" value="NZ_CP063311.1"/>
</dbReference>
<evidence type="ECO:0000313" key="2">
    <source>
        <dbReference type="Proteomes" id="UP000593846"/>
    </source>
</evidence>
<evidence type="ECO:0000313" key="1">
    <source>
        <dbReference type="EMBL" id="QOV21358.1"/>
    </source>
</evidence>
<organism evidence="1 2">
    <name type="scientific">Anabaenopsis elenkinii CCIBt3563</name>
    <dbReference type="NCBI Taxonomy" id="2779889"/>
    <lineage>
        <taxon>Bacteria</taxon>
        <taxon>Bacillati</taxon>
        <taxon>Cyanobacteriota</taxon>
        <taxon>Cyanophyceae</taxon>
        <taxon>Nostocales</taxon>
        <taxon>Nodulariaceae</taxon>
        <taxon>Anabaenopsis</taxon>
    </lineage>
</organism>
<name>A0A7U3NLV2_9CYAN</name>
<protein>
    <submittedName>
        <fullName evidence="1">Helix-turn-helix domain containing protein</fullName>
    </submittedName>
</protein>
<gene>
    <name evidence="1" type="ORF">IM676_11310</name>
</gene>
<dbReference type="AlphaFoldDB" id="A0A7U3NLV2"/>
<sequence length="240" mass="27455">MSVHKYKREEQIQDLNKGKFLTLFQRDLLQKSLQADLPDLYRLRIQIMLLADEGKSQGVICHILGCSPAMVRHWMHMARSGMAHQWSDCPVGRPKVVNNDYLQRLQELVVSSPHDYGYAFTRWTVKWLGEHLAQEFGVELSHRHIKRLLKQLGLSTCRQINHHQETTTGNTGNPSILIQDLKSDTPLEDPVISYIKPTLDTHLKNYGAKSTGLCAVSRTVQPGFRSFFLPSRISQLLLTV</sequence>
<dbReference type="SUPFAM" id="SSF46689">
    <property type="entry name" value="Homeodomain-like"/>
    <property type="match status" value="1"/>
</dbReference>
<dbReference type="Pfam" id="PF13565">
    <property type="entry name" value="HTH_32"/>
    <property type="match status" value="1"/>
</dbReference>
<keyword evidence="2" id="KW-1185">Reference proteome</keyword>